<gene>
    <name evidence="1" type="ORF">ACFSL2_01425</name>
</gene>
<dbReference type="EMBL" id="JBHUHF010000001">
    <property type="protein sequence ID" value="MFD2024164.1"/>
    <property type="molecule type" value="Genomic_DNA"/>
</dbReference>
<dbReference type="Proteomes" id="UP001597338">
    <property type="component" value="Unassembled WGS sequence"/>
</dbReference>
<name>A0ABW4V0U5_9MICO</name>
<sequence>MPRRTLVLCECCALKLANDDESGCRDFHHHTHSGLDVPTETVIAQGPHTWDGSHDLACHGHEGGVVQSDQTYWVAEVLSAPDDPRTEVPDTP</sequence>
<comment type="caution">
    <text evidence="1">The sequence shown here is derived from an EMBL/GenBank/DDBJ whole genome shotgun (WGS) entry which is preliminary data.</text>
</comment>
<evidence type="ECO:0000313" key="2">
    <source>
        <dbReference type="Proteomes" id="UP001597338"/>
    </source>
</evidence>
<protein>
    <recommendedName>
        <fullName evidence="3">C2H2-type domain-containing protein</fullName>
    </recommendedName>
</protein>
<evidence type="ECO:0000313" key="1">
    <source>
        <dbReference type="EMBL" id="MFD2024164.1"/>
    </source>
</evidence>
<dbReference type="RefSeq" id="WP_377196120.1">
    <property type="nucleotide sequence ID" value="NZ_JBHUHF010000001.1"/>
</dbReference>
<accession>A0ABW4V0U5</accession>
<proteinExistence type="predicted"/>
<keyword evidence="2" id="KW-1185">Reference proteome</keyword>
<organism evidence="1 2">
    <name type="scientific">Promicromonospora aerolata</name>
    <dbReference type="NCBI Taxonomy" id="195749"/>
    <lineage>
        <taxon>Bacteria</taxon>
        <taxon>Bacillati</taxon>
        <taxon>Actinomycetota</taxon>
        <taxon>Actinomycetes</taxon>
        <taxon>Micrococcales</taxon>
        <taxon>Promicromonosporaceae</taxon>
        <taxon>Promicromonospora</taxon>
    </lineage>
</organism>
<evidence type="ECO:0008006" key="3">
    <source>
        <dbReference type="Google" id="ProtNLM"/>
    </source>
</evidence>
<reference evidence="2" key="1">
    <citation type="journal article" date="2019" name="Int. J. Syst. Evol. Microbiol.">
        <title>The Global Catalogue of Microorganisms (GCM) 10K type strain sequencing project: providing services to taxonomists for standard genome sequencing and annotation.</title>
        <authorList>
            <consortium name="The Broad Institute Genomics Platform"/>
            <consortium name="The Broad Institute Genome Sequencing Center for Infectious Disease"/>
            <person name="Wu L."/>
            <person name="Ma J."/>
        </authorList>
    </citation>
    <scope>NUCLEOTIDE SEQUENCE [LARGE SCALE GENOMIC DNA]</scope>
    <source>
        <strain evidence="2">CCM 7043</strain>
    </source>
</reference>